<reference evidence="2" key="1">
    <citation type="journal article" date="2023" name="Science">
        <title>Genome structures resolve the early diversification of teleost fishes.</title>
        <authorList>
            <person name="Parey E."/>
            <person name="Louis A."/>
            <person name="Montfort J."/>
            <person name="Bouchez O."/>
            <person name="Roques C."/>
            <person name="Iampietro C."/>
            <person name="Lluch J."/>
            <person name="Castinel A."/>
            <person name="Donnadieu C."/>
            <person name="Desvignes T."/>
            <person name="Floi Bucao C."/>
            <person name="Jouanno E."/>
            <person name="Wen M."/>
            <person name="Mejri S."/>
            <person name="Dirks R."/>
            <person name="Jansen H."/>
            <person name="Henkel C."/>
            <person name="Chen W.J."/>
            <person name="Zahm M."/>
            <person name="Cabau C."/>
            <person name="Klopp C."/>
            <person name="Thompson A.W."/>
            <person name="Robinson-Rechavi M."/>
            <person name="Braasch I."/>
            <person name="Lecointre G."/>
            <person name="Bobe J."/>
            <person name="Postlethwait J.H."/>
            <person name="Berthelot C."/>
            <person name="Roest Crollius H."/>
            <person name="Guiguen Y."/>
        </authorList>
    </citation>
    <scope>NUCLEOTIDE SEQUENCE</scope>
    <source>
        <strain evidence="2">WJC10195</strain>
    </source>
</reference>
<dbReference type="AlphaFoldDB" id="A0A9Q1IMZ5"/>
<name>A0A9Q1IMZ5_SYNKA</name>
<keyword evidence="3" id="KW-1185">Reference proteome</keyword>
<dbReference type="EMBL" id="JAINUF010000012">
    <property type="protein sequence ID" value="KAJ8345854.1"/>
    <property type="molecule type" value="Genomic_DNA"/>
</dbReference>
<dbReference type="Proteomes" id="UP001152622">
    <property type="component" value="Chromosome 12"/>
</dbReference>
<evidence type="ECO:0000256" key="1">
    <source>
        <dbReference type="SAM" id="MobiDB-lite"/>
    </source>
</evidence>
<sequence length="393" mass="42247">METHSLPVVLSSGLPLSLLISQMITQLPYCAGRFIRVNTPPLTTLSRAPPLSLSTLGCACPRFGSSPGYPHPSPLHRGAGHRGQSFVGRRLHQPLGEVGYDGRPRTSNQTDSASQTGGRSNDSEPGETGVKLGCSGVVMGVQRAIAQAFPQPAPPPPVTLSERAYGRQSFGGTLARAWHSGKWPHGLEENPKLHRNSGAAACLNPLPNEREMEPAIDPLRRVSALCPSVLQVTGGPQDPGPPTERLNKHGAFSSCSSEFPGRASGDPRRRSRIKAGLGPRSAGSVSLSSVLRCFISILGRALWSLAMFRRCGGSAYKCPHGTQPFSSGSKDQSQRSMCDRRAARMLMNSFRWENFPVLPGAAYSEGSLVRSENRQASPVCHRLSLLFMELIQQ</sequence>
<evidence type="ECO:0000313" key="2">
    <source>
        <dbReference type="EMBL" id="KAJ8345854.1"/>
    </source>
</evidence>
<protein>
    <submittedName>
        <fullName evidence="2">Uncharacterized protein</fullName>
    </submittedName>
</protein>
<feature type="region of interest" description="Disordered" evidence="1">
    <location>
        <begin position="232"/>
        <end position="278"/>
    </location>
</feature>
<proteinExistence type="predicted"/>
<feature type="compositionally biased region" description="Polar residues" evidence="1">
    <location>
        <begin position="105"/>
        <end position="120"/>
    </location>
</feature>
<gene>
    <name evidence="2" type="ORF">SKAU_G00300470</name>
</gene>
<organism evidence="2 3">
    <name type="scientific">Synaphobranchus kaupii</name>
    <name type="common">Kaup's arrowtooth eel</name>
    <dbReference type="NCBI Taxonomy" id="118154"/>
    <lineage>
        <taxon>Eukaryota</taxon>
        <taxon>Metazoa</taxon>
        <taxon>Chordata</taxon>
        <taxon>Craniata</taxon>
        <taxon>Vertebrata</taxon>
        <taxon>Euteleostomi</taxon>
        <taxon>Actinopterygii</taxon>
        <taxon>Neopterygii</taxon>
        <taxon>Teleostei</taxon>
        <taxon>Anguilliformes</taxon>
        <taxon>Synaphobranchidae</taxon>
        <taxon>Synaphobranchus</taxon>
    </lineage>
</organism>
<accession>A0A9Q1IMZ5</accession>
<feature type="region of interest" description="Disordered" evidence="1">
    <location>
        <begin position="95"/>
        <end position="131"/>
    </location>
</feature>
<evidence type="ECO:0000313" key="3">
    <source>
        <dbReference type="Proteomes" id="UP001152622"/>
    </source>
</evidence>
<comment type="caution">
    <text evidence="2">The sequence shown here is derived from an EMBL/GenBank/DDBJ whole genome shotgun (WGS) entry which is preliminary data.</text>
</comment>